<gene>
    <name evidence="6" type="ordered locus">Tter_2076</name>
</gene>
<keyword evidence="2" id="KW-0813">Transport</keyword>
<dbReference type="InterPro" id="IPR027417">
    <property type="entry name" value="P-loop_NTPase"/>
</dbReference>
<dbReference type="InterPro" id="IPR003439">
    <property type="entry name" value="ABC_transporter-like_ATP-bd"/>
</dbReference>
<dbReference type="EMBL" id="CP001826">
    <property type="protein sequence ID" value="ACZ42979.1"/>
    <property type="molecule type" value="Genomic_DNA"/>
</dbReference>
<dbReference type="GO" id="GO:0016887">
    <property type="term" value="F:ATP hydrolysis activity"/>
    <property type="evidence" value="ECO:0007669"/>
    <property type="project" value="InterPro"/>
</dbReference>
<dbReference type="InterPro" id="IPR003593">
    <property type="entry name" value="AAA+_ATPase"/>
</dbReference>
<dbReference type="Proteomes" id="UP000000323">
    <property type="component" value="Chromosome 2"/>
</dbReference>
<sequence>MEYVTGRGPVRAVEGVSFSIAPGEVFGLAGESGCGKSTVAHAIMRILRPPAIITGGRIAFQGRDVLAMSDEELERFRWASVSMVFQSAMNSLNPVMTIGDQIVDAITSHSDLSKKQAWERAAELLEIVGIEPSRLRSYPHQLSGGMRQRAVIATALALNPPLMIMDEPTTALDVVVQKEIMQQIEELKDRLGFSILFITHDLSLLVEFSDRIAIMYAGEIVEMAPARELFSNPLHPYTYGLMNSFPSISGEKRKLTGIPGSPPDLLHPPSGCRFHPRCPYVQPMFKEVAPRLREVTPGHFVACHLYDGCQPGQSQVSLKAAVGGELKFGEMPK</sequence>
<keyword evidence="4" id="KW-0067">ATP-binding</keyword>
<evidence type="ECO:0000256" key="3">
    <source>
        <dbReference type="ARBA" id="ARBA00022741"/>
    </source>
</evidence>
<dbReference type="PROSITE" id="PS50893">
    <property type="entry name" value="ABC_TRANSPORTER_2"/>
    <property type="match status" value="1"/>
</dbReference>
<evidence type="ECO:0000256" key="2">
    <source>
        <dbReference type="ARBA" id="ARBA00022448"/>
    </source>
</evidence>
<dbReference type="GO" id="GO:0015833">
    <property type="term" value="P:peptide transport"/>
    <property type="evidence" value="ECO:0007669"/>
    <property type="project" value="InterPro"/>
</dbReference>
<dbReference type="CDD" id="cd03257">
    <property type="entry name" value="ABC_NikE_OppD_transporters"/>
    <property type="match status" value="1"/>
</dbReference>
<dbReference type="PANTHER" id="PTHR43067:SF3">
    <property type="entry name" value="MALTOSE ABC TRANSPORTER, ATP-BINDING PROTEIN"/>
    <property type="match status" value="1"/>
</dbReference>
<evidence type="ECO:0000256" key="1">
    <source>
        <dbReference type="ARBA" id="ARBA00005417"/>
    </source>
</evidence>
<feature type="domain" description="ABC transporter" evidence="5">
    <location>
        <begin position="1"/>
        <end position="242"/>
    </location>
</feature>
<comment type="similarity">
    <text evidence="1">Belongs to the ABC transporter superfamily.</text>
</comment>
<evidence type="ECO:0000256" key="4">
    <source>
        <dbReference type="ARBA" id="ARBA00022840"/>
    </source>
</evidence>
<dbReference type="SUPFAM" id="SSF52540">
    <property type="entry name" value="P-loop containing nucleoside triphosphate hydrolases"/>
    <property type="match status" value="1"/>
</dbReference>
<dbReference type="FunFam" id="3.40.50.300:FF:000016">
    <property type="entry name" value="Oligopeptide ABC transporter ATP-binding component"/>
    <property type="match status" value="1"/>
</dbReference>
<evidence type="ECO:0000259" key="5">
    <source>
        <dbReference type="PROSITE" id="PS50893"/>
    </source>
</evidence>
<organism evidence="6 7">
    <name type="scientific">Thermobaculum terrenum (strain ATCC BAA-798 / CCMEE 7001 / YNP1)</name>
    <dbReference type="NCBI Taxonomy" id="525904"/>
    <lineage>
        <taxon>Bacteria</taxon>
        <taxon>Bacillati</taxon>
        <taxon>Chloroflexota</taxon>
        <taxon>Chloroflexia</taxon>
        <taxon>Candidatus Thermobaculales</taxon>
        <taxon>Candidatus Thermobaculaceae</taxon>
        <taxon>Thermobaculum</taxon>
    </lineage>
</organism>
<dbReference type="KEGG" id="ttr:Tter_2076"/>
<dbReference type="Gene3D" id="3.40.50.300">
    <property type="entry name" value="P-loop containing nucleotide triphosphate hydrolases"/>
    <property type="match status" value="1"/>
</dbReference>
<dbReference type="InterPro" id="IPR013563">
    <property type="entry name" value="Oligopep_ABC_C"/>
</dbReference>
<dbReference type="SMART" id="SM00382">
    <property type="entry name" value="AAA"/>
    <property type="match status" value="1"/>
</dbReference>
<dbReference type="PANTHER" id="PTHR43067">
    <property type="entry name" value="OLIGOPEPTIDE/DIPEPTIDE ABC TRANSPORTER, ATPASE SUBUNIT"/>
    <property type="match status" value="1"/>
</dbReference>
<dbReference type="eggNOG" id="COG0444">
    <property type="taxonomic scope" value="Bacteria"/>
</dbReference>
<dbReference type="PROSITE" id="PS00211">
    <property type="entry name" value="ABC_TRANSPORTER_1"/>
    <property type="match status" value="1"/>
</dbReference>
<dbReference type="Pfam" id="PF08352">
    <property type="entry name" value="oligo_HPY"/>
    <property type="match status" value="1"/>
</dbReference>
<proteinExistence type="inferred from homology"/>
<dbReference type="NCBIfam" id="TIGR01727">
    <property type="entry name" value="oligo_HPY"/>
    <property type="match status" value="1"/>
</dbReference>
<dbReference type="HOGENOM" id="CLU_000604_1_23_0"/>
<dbReference type="STRING" id="525904.Tter_2076"/>
<dbReference type="AlphaFoldDB" id="D1CGV8"/>
<keyword evidence="7" id="KW-1185">Reference proteome</keyword>
<keyword evidence="3" id="KW-0547">Nucleotide-binding</keyword>
<dbReference type="RefSeq" id="WP_012876010.1">
    <property type="nucleotide sequence ID" value="NC_013526.1"/>
</dbReference>
<accession>D1CGV8</accession>
<dbReference type="Pfam" id="PF00005">
    <property type="entry name" value="ABC_tran"/>
    <property type="match status" value="1"/>
</dbReference>
<reference evidence="7" key="1">
    <citation type="journal article" date="2010" name="Stand. Genomic Sci.">
        <title>Complete genome sequence of 'Thermobaculum terrenum' type strain (YNP1).</title>
        <authorList>
            <person name="Kiss H."/>
            <person name="Cleland D."/>
            <person name="Lapidus A."/>
            <person name="Lucas S."/>
            <person name="Glavina Del Rio T."/>
            <person name="Nolan M."/>
            <person name="Tice H."/>
            <person name="Han C."/>
            <person name="Goodwin L."/>
            <person name="Pitluck S."/>
            <person name="Liolios K."/>
            <person name="Ivanova N."/>
            <person name="Mavromatis K."/>
            <person name="Ovchinnikova G."/>
            <person name="Pati A."/>
            <person name="Chen A."/>
            <person name="Palaniappan K."/>
            <person name="Land M."/>
            <person name="Hauser L."/>
            <person name="Chang Y."/>
            <person name="Jeffries C."/>
            <person name="Lu M."/>
            <person name="Brettin T."/>
            <person name="Detter J."/>
            <person name="Goker M."/>
            <person name="Tindall B."/>
            <person name="Beck B."/>
            <person name="McDermott T."/>
            <person name="Woyke T."/>
            <person name="Bristow J."/>
            <person name="Eisen J."/>
            <person name="Markowitz V."/>
            <person name="Hugenholtz P."/>
            <person name="Kyrpides N."/>
            <person name="Klenk H."/>
            <person name="Cheng J."/>
        </authorList>
    </citation>
    <scope>NUCLEOTIDE SEQUENCE [LARGE SCALE GENOMIC DNA]</scope>
    <source>
        <strain evidence="7">ATCC BAA-798 / YNP1</strain>
    </source>
</reference>
<evidence type="ECO:0000313" key="7">
    <source>
        <dbReference type="Proteomes" id="UP000000323"/>
    </source>
</evidence>
<name>D1CGV8_THET1</name>
<dbReference type="InterPro" id="IPR017871">
    <property type="entry name" value="ABC_transporter-like_CS"/>
</dbReference>
<protein>
    <submittedName>
        <fullName evidence="6">Oligopeptide/dipeptide ABC transporter, ATPase subunit</fullName>
    </submittedName>
</protein>
<dbReference type="GO" id="GO:0005524">
    <property type="term" value="F:ATP binding"/>
    <property type="evidence" value="ECO:0007669"/>
    <property type="project" value="UniProtKB-KW"/>
</dbReference>
<evidence type="ECO:0000313" key="6">
    <source>
        <dbReference type="EMBL" id="ACZ42979.1"/>
    </source>
</evidence>